<gene>
    <name evidence="3" type="ORF">C7R54_21765</name>
</gene>
<feature type="domain" description="FecR protein" evidence="1">
    <location>
        <begin position="123"/>
        <end position="203"/>
    </location>
</feature>
<comment type="caution">
    <text evidence="3">The sequence shown here is derived from an EMBL/GenBank/DDBJ whole genome shotgun (WGS) entry which is preliminary data.</text>
</comment>
<evidence type="ECO:0000259" key="1">
    <source>
        <dbReference type="Pfam" id="PF04773"/>
    </source>
</evidence>
<keyword evidence="4" id="KW-1185">Reference proteome</keyword>
<protein>
    <recommendedName>
        <fullName evidence="5">Siderophore-interacting protein</fullName>
    </recommendedName>
</protein>
<dbReference type="GO" id="GO:0016989">
    <property type="term" value="F:sigma factor antagonist activity"/>
    <property type="evidence" value="ECO:0007669"/>
    <property type="project" value="TreeGrafter"/>
</dbReference>
<dbReference type="PANTHER" id="PTHR30273:SF2">
    <property type="entry name" value="PROTEIN FECR"/>
    <property type="match status" value="1"/>
</dbReference>
<dbReference type="OrthoDB" id="1100567at2"/>
<proteinExistence type="predicted"/>
<dbReference type="EMBL" id="PYAL01000007">
    <property type="protein sequence ID" value="RXN85141.1"/>
    <property type="molecule type" value="Genomic_DNA"/>
</dbReference>
<evidence type="ECO:0000313" key="4">
    <source>
        <dbReference type="Proteomes" id="UP000290849"/>
    </source>
</evidence>
<accession>A0A4V1MRM3</accession>
<reference evidence="3 4" key="1">
    <citation type="journal article" date="2017" name="Int. J. Syst. Evol. Microbiol.">
        <title>Achromobacter aloeverae sp. nov., isolated from the root of Aloe vera (L.) Burm.f.</title>
        <authorList>
            <person name="Kuncharoen N."/>
            <person name="Muramatsu Y."/>
            <person name="Shibata C."/>
            <person name="Kamakura Y."/>
            <person name="Nakagawa Y."/>
            <person name="Tanasupawat S."/>
        </authorList>
    </citation>
    <scope>NUCLEOTIDE SEQUENCE [LARGE SCALE GENOMIC DNA]</scope>
    <source>
        <strain evidence="3 4">AVA-1</strain>
    </source>
</reference>
<dbReference type="Proteomes" id="UP000290849">
    <property type="component" value="Unassembled WGS sequence"/>
</dbReference>
<dbReference type="InterPro" id="IPR032623">
    <property type="entry name" value="FecR_N"/>
</dbReference>
<name>A0A4V1MRM3_9BURK</name>
<organism evidence="3 4">
    <name type="scientific">Achromobacter aloeverae</name>
    <dbReference type="NCBI Taxonomy" id="1750518"/>
    <lineage>
        <taxon>Bacteria</taxon>
        <taxon>Pseudomonadati</taxon>
        <taxon>Pseudomonadota</taxon>
        <taxon>Betaproteobacteria</taxon>
        <taxon>Burkholderiales</taxon>
        <taxon>Alcaligenaceae</taxon>
        <taxon>Achromobacter</taxon>
    </lineage>
</organism>
<dbReference type="Gene3D" id="3.55.50.30">
    <property type="match status" value="1"/>
</dbReference>
<evidence type="ECO:0000259" key="2">
    <source>
        <dbReference type="Pfam" id="PF16220"/>
    </source>
</evidence>
<dbReference type="Gene3D" id="2.60.120.1440">
    <property type="match status" value="1"/>
</dbReference>
<dbReference type="PANTHER" id="PTHR30273">
    <property type="entry name" value="PERIPLASMIC SIGNAL SENSOR AND SIGMA FACTOR ACTIVATOR FECR-RELATED"/>
    <property type="match status" value="1"/>
</dbReference>
<evidence type="ECO:0000313" key="3">
    <source>
        <dbReference type="EMBL" id="RXN85141.1"/>
    </source>
</evidence>
<dbReference type="Pfam" id="PF04773">
    <property type="entry name" value="FecR"/>
    <property type="match status" value="1"/>
</dbReference>
<dbReference type="InterPro" id="IPR012373">
    <property type="entry name" value="Ferrdict_sens_TM"/>
</dbReference>
<dbReference type="AlphaFoldDB" id="A0A4V1MRM3"/>
<dbReference type="Pfam" id="PF16220">
    <property type="entry name" value="DUF4880"/>
    <property type="match status" value="1"/>
</dbReference>
<dbReference type="RefSeq" id="WP_129152556.1">
    <property type="nucleotide sequence ID" value="NZ_JBHSDO010000005.1"/>
</dbReference>
<dbReference type="InterPro" id="IPR006860">
    <property type="entry name" value="FecR"/>
</dbReference>
<feature type="domain" description="FecR N-terminal" evidence="2">
    <location>
        <begin position="19"/>
        <end position="55"/>
    </location>
</feature>
<evidence type="ECO:0008006" key="5">
    <source>
        <dbReference type="Google" id="ProtNLM"/>
    </source>
</evidence>
<sequence>MPERSVAPPASARRRAIAEAAEWLVRLQAGADAATLEAWRRWHDADAEHAAVWRRYGELQRMLPPAAQGASPCAISPGARALKAVAGRRGRRQAIKLLCGGAIAATSGAVAWRLAASHGWLARTRTAAGEQRALTLADGTRLLLNTRTAIDIQENHPAGADAPRIEVMLHAGEMLVDNRQGGDGAGLRLHTRHGYVDPYSARLLLRQLPECSPPETFAAVQEGTARVVAGGRLDAALQAGEARRFDAAGFQPPQAWQERDLAWTQGVLIADGMRLDDLLTQLARYRRGFLDCDEAVAARRVTGTFRIHDIDRVLEALAQHLGLRLQYRTRYWAMLRA</sequence>
<dbReference type="PIRSF" id="PIRSF018266">
    <property type="entry name" value="FecR"/>
    <property type="match status" value="1"/>
</dbReference>